<dbReference type="RefSeq" id="XP_065655703.1">
    <property type="nucleotide sequence ID" value="XM_065799631.1"/>
</dbReference>
<feature type="domain" description="C2H2-type" evidence="2">
    <location>
        <begin position="40"/>
        <end position="67"/>
    </location>
</feature>
<dbReference type="PANTHER" id="PTHR33936:SF25">
    <property type="entry name" value="C2H2-TYPE DOMAIN-CONTAINING PROTEIN"/>
    <property type="match status" value="1"/>
</dbReference>
<proteinExistence type="predicted"/>
<dbReference type="InterPro" id="IPR048324">
    <property type="entry name" value="ZSWIM1-3_RNaseH-like"/>
</dbReference>
<organism evidence="3 4">
    <name type="scientific">Hydra vulgaris</name>
    <name type="common">Hydra</name>
    <name type="synonym">Hydra attenuata</name>
    <dbReference type="NCBI Taxonomy" id="6087"/>
    <lineage>
        <taxon>Eukaryota</taxon>
        <taxon>Metazoa</taxon>
        <taxon>Cnidaria</taxon>
        <taxon>Hydrozoa</taxon>
        <taxon>Hydroidolina</taxon>
        <taxon>Anthoathecata</taxon>
        <taxon>Aplanulata</taxon>
        <taxon>Hydridae</taxon>
        <taxon>Hydra</taxon>
    </lineage>
</organism>
<name>A0ABM4C2G2_HYDVU</name>
<feature type="domain" description="C2H2-type" evidence="2">
    <location>
        <begin position="3"/>
        <end position="26"/>
    </location>
</feature>
<dbReference type="Proteomes" id="UP001652625">
    <property type="component" value="Chromosome 06"/>
</dbReference>
<dbReference type="Pfam" id="PF21056">
    <property type="entry name" value="ZSWIM1-3_RNaseH-like"/>
    <property type="match status" value="1"/>
</dbReference>
<gene>
    <name evidence="4" type="primary">LOC136081736</name>
</gene>
<keyword evidence="3" id="KW-1185">Reference proteome</keyword>
<evidence type="ECO:0000313" key="4">
    <source>
        <dbReference type="RefSeq" id="XP_065655703.1"/>
    </source>
</evidence>
<dbReference type="GeneID" id="136081736"/>
<keyword evidence="1" id="KW-0863">Zinc-finger</keyword>
<dbReference type="PROSITE" id="PS00028">
    <property type="entry name" value="ZINC_FINGER_C2H2_1"/>
    <property type="match status" value="2"/>
</dbReference>
<reference evidence="4" key="1">
    <citation type="submission" date="2025-08" db="UniProtKB">
        <authorList>
            <consortium name="RefSeq"/>
        </authorList>
    </citation>
    <scope>IDENTIFICATION</scope>
</reference>
<sequence>MKFMCSACMMSFTRKDNMKRHALQVHKTTFRDDQSKDKRTPCHYQDCGQVFFQKVKLIKHIEECHEGIFSKESYNFLSESEFLAWKEKEELNSCVFFSEQTGSFFTGKNIKKDIKTSYFICQNDGHCSVSEPARKTNKRYYKGSVKSDAFYPARMVVTVNKNGVTNVQYIKTHNHSVNITNTMYQPIPGNIKKNISAKLSLVVPVNMVYCDLKESFGDRQNRNDEDAVLTKSHLLTKKNISDINRAVKKECQLHPYDSISTFLLVQKLKSEDFNSILVYKPQGQQTVIGPKVYDDLDLKKDSFVVGIQTKHQLSMFKKHSSQIVCIDATHCTNQYAFPLVTLLVRNYFKRGYPVAFLISNHADEQTITPFLEEIKRRCNHSVKVNAVMTDDDLSGWNSFNNVFGNVRHLLCKWHVKRA</sequence>
<accession>A0ABM4C2G2</accession>
<protein>
    <submittedName>
        <fullName evidence="4">Uncharacterized protein LOC136081736</fullName>
    </submittedName>
</protein>
<keyword evidence="1" id="KW-0479">Metal-binding</keyword>
<evidence type="ECO:0000259" key="2">
    <source>
        <dbReference type="PROSITE" id="PS50157"/>
    </source>
</evidence>
<evidence type="ECO:0000256" key="1">
    <source>
        <dbReference type="PROSITE-ProRule" id="PRU00042"/>
    </source>
</evidence>
<evidence type="ECO:0000313" key="3">
    <source>
        <dbReference type="Proteomes" id="UP001652625"/>
    </source>
</evidence>
<dbReference type="PANTHER" id="PTHR33936">
    <property type="entry name" value="PROTEIN CBG17840"/>
    <property type="match status" value="1"/>
</dbReference>
<keyword evidence="1" id="KW-0862">Zinc</keyword>
<dbReference type="InterPro" id="IPR013087">
    <property type="entry name" value="Znf_C2H2_type"/>
</dbReference>
<dbReference type="Gene3D" id="3.30.160.60">
    <property type="entry name" value="Classic Zinc Finger"/>
    <property type="match status" value="1"/>
</dbReference>
<dbReference type="SMART" id="SM00355">
    <property type="entry name" value="ZnF_C2H2"/>
    <property type="match status" value="2"/>
</dbReference>
<dbReference type="InterPro" id="IPR052797">
    <property type="entry name" value="RegFact_GeneExpr_CellDeath"/>
</dbReference>
<dbReference type="PROSITE" id="PS50157">
    <property type="entry name" value="ZINC_FINGER_C2H2_2"/>
    <property type="match status" value="2"/>
</dbReference>